<evidence type="ECO:0000256" key="2">
    <source>
        <dbReference type="ARBA" id="ARBA00023012"/>
    </source>
</evidence>
<dbReference type="InterPro" id="IPR001789">
    <property type="entry name" value="Sig_transdc_resp-reg_receiver"/>
</dbReference>
<dbReference type="GO" id="GO:0032993">
    <property type="term" value="C:protein-DNA complex"/>
    <property type="evidence" value="ECO:0007669"/>
    <property type="project" value="TreeGrafter"/>
</dbReference>
<dbReference type="InterPro" id="IPR039420">
    <property type="entry name" value="WalR-like"/>
</dbReference>
<dbReference type="GO" id="GO:0000156">
    <property type="term" value="F:phosphorelay response regulator activity"/>
    <property type="evidence" value="ECO:0007669"/>
    <property type="project" value="TreeGrafter"/>
</dbReference>
<gene>
    <name evidence="8" type="ORF">NAF29_04865</name>
</gene>
<feature type="domain" description="Response regulatory" evidence="7">
    <location>
        <begin position="11"/>
        <end position="125"/>
    </location>
</feature>
<evidence type="ECO:0000256" key="5">
    <source>
        <dbReference type="ARBA" id="ARBA00023163"/>
    </source>
</evidence>
<dbReference type="GO" id="GO:0000976">
    <property type="term" value="F:transcription cis-regulatory region binding"/>
    <property type="evidence" value="ECO:0007669"/>
    <property type="project" value="TreeGrafter"/>
</dbReference>
<dbReference type="InterPro" id="IPR036457">
    <property type="entry name" value="PPM-type-like_dom_sf"/>
</dbReference>
<name>A0AA41W551_9GAMM</name>
<dbReference type="PANTHER" id="PTHR48111">
    <property type="entry name" value="REGULATOR OF RPOS"/>
    <property type="match status" value="1"/>
</dbReference>
<dbReference type="RefSeq" id="WP_251260376.1">
    <property type="nucleotide sequence ID" value="NZ_JAMQGP010000002.1"/>
</dbReference>
<dbReference type="InterPro" id="IPR011006">
    <property type="entry name" value="CheY-like_superfamily"/>
</dbReference>
<evidence type="ECO:0000256" key="1">
    <source>
        <dbReference type="ARBA" id="ARBA00022553"/>
    </source>
</evidence>
<keyword evidence="4" id="KW-0238">DNA-binding</keyword>
<keyword evidence="5" id="KW-0804">Transcription</keyword>
<evidence type="ECO:0000256" key="3">
    <source>
        <dbReference type="ARBA" id="ARBA00023015"/>
    </source>
</evidence>
<dbReference type="EMBL" id="JAMQGP010000002">
    <property type="protein sequence ID" value="MCM2679008.1"/>
    <property type="molecule type" value="Genomic_DNA"/>
</dbReference>
<evidence type="ECO:0000256" key="4">
    <source>
        <dbReference type="ARBA" id="ARBA00023125"/>
    </source>
</evidence>
<dbReference type="AlphaFoldDB" id="A0AA41W551"/>
<dbReference type="GO" id="GO:0006355">
    <property type="term" value="P:regulation of DNA-templated transcription"/>
    <property type="evidence" value="ECO:0007669"/>
    <property type="project" value="TreeGrafter"/>
</dbReference>
<evidence type="ECO:0000313" key="9">
    <source>
        <dbReference type="Proteomes" id="UP001165393"/>
    </source>
</evidence>
<proteinExistence type="predicted"/>
<comment type="caution">
    <text evidence="8">The sequence shown here is derived from an EMBL/GenBank/DDBJ whole genome shotgun (WGS) entry which is preliminary data.</text>
</comment>
<keyword evidence="9" id="KW-1185">Reference proteome</keyword>
<organism evidence="8 9">
    <name type="scientific">Echinimonas agarilytica</name>
    <dbReference type="NCBI Taxonomy" id="1215918"/>
    <lineage>
        <taxon>Bacteria</taxon>
        <taxon>Pseudomonadati</taxon>
        <taxon>Pseudomonadota</taxon>
        <taxon>Gammaproteobacteria</taxon>
        <taxon>Alteromonadales</taxon>
        <taxon>Echinimonadaceae</taxon>
        <taxon>Echinimonas</taxon>
    </lineage>
</organism>
<dbReference type="Proteomes" id="UP001165393">
    <property type="component" value="Unassembled WGS sequence"/>
</dbReference>
<dbReference type="SMART" id="SM00448">
    <property type="entry name" value="REC"/>
    <property type="match status" value="1"/>
</dbReference>
<keyword evidence="2" id="KW-0902">Two-component regulatory system</keyword>
<dbReference type="Gene3D" id="3.40.50.2300">
    <property type="match status" value="1"/>
</dbReference>
<sequence>MVTSKKMSKGCVLIIDKDPVFIRGCSEFLTSQGYVVEAAMNTQDALTLFEDEHPDAVFCELEFNEMHGIDLLVQLRKSHPHVPIIMTSEEGHMSGVLSALRHGAHDFITKPLPEPSVLSHALESALGKDDAQRMQDEMEMAISELRYNRESLEQDESMASLFQASLLPEQQLDLGKFRVSWRMPLRPQPSRYFLDVFALSSQYVSFYIADFGEDTPDAAFASGALKVVFNEAFREFGHSNNKLLASPDGVMGWASYYLKSLELKQSPALIYALLDVEKGQMQWASASFDKGPYVWLGAATQTLSDAGPSLHDSDASDYSSHAFMVEESRPLVFSHLEGEQLRMLAQSDVNGALPSPLSDVLSQPFDNQSGGRDVFSLVVGRR</sequence>
<keyword evidence="3" id="KW-0805">Transcription regulation</keyword>
<protein>
    <submittedName>
        <fullName evidence="8">Response regulator</fullName>
    </submittedName>
</protein>
<evidence type="ECO:0000313" key="8">
    <source>
        <dbReference type="EMBL" id="MCM2679008.1"/>
    </source>
</evidence>
<dbReference type="SUPFAM" id="SSF52172">
    <property type="entry name" value="CheY-like"/>
    <property type="match status" value="1"/>
</dbReference>
<dbReference type="PANTHER" id="PTHR48111:SF1">
    <property type="entry name" value="TWO-COMPONENT RESPONSE REGULATOR ORR33"/>
    <property type="match status" value="1"/>
</dbReference>
<evidence type="ECO:0000256" key="6">
    <source>
        <dbReference type="PROSITE-ProRule" id="PRU00169"/>
    </source>
</evidence>
<comment type="caution">
    <text evidence="6">Lacks conserved residue(s) required for the propagation of feature annotation.</text>
</comment>
<reference evidence="8 9" key="1">
    <citation type="journal article" date="2013" name="Antonie Van Leeuwenhoek">
        <title>Echinimonas agarilytica gen. nov., sp. nov., a new gammaproteobacterium isolated from the sea urchin Strongylocentrotus intermedius.</title>
        <authorList>
            <person name="Nedashkovskaya O.I."/>
            <person name="Stenkova A.M."/>
            <person name="Zhukova N.V."/>
            <person name="Van Trappen S."/>
            <person name="Lee J.S."/>
            <person name="Kim S.B."/>
        </authorList>
    </citation>
    <scope>NUCLEOTIDE SEQUENCE [LARGE SCALE GENOMIC DNA]</scope>
    <source>
        <strain evidence="8 9">KMM 6351</strain>
    </source>
</reference>
<dbReference type="Pfam" id="PF00072">
    <property type="entry name" value="Response_reg"/>
    <property type="match status" value="1"/>
</dbReference>
<dbReference type="GO" id="GO:0005829">
    <property type="term" value="C:cytosol"/>
    <property type="evidence" value="ECO:0007669"/>
    <property type="project" value="TreeGrafter"/>
</dbReference>
<dbReference type="PROSITE" id="PS50110">
    <property type="entry name" value="RESPONSE_REGULATORY"/>
    <property type="match status" value="1"/>
</dbReference>
<keyword evidence="1" id="KW-0597">Phosphoprotein</keyword>
<dbReference type="Gene3D" id="3.60.40.10">
    <property type="entry name" value="PPM-type phosphatase domain"/>
    <property type="match status" value="1"/>
</dbReference>
<evidence type="ECO:0000259" key="7">
    <source>
        <dbReference type="PROSITE" id="PS50110"/>
    </source>
</evidence>
<accession>A0AA41W551</accession>